<feature type="compositionally biased region" description="Basic and acidic residues" evidence="1">
    <location>
        <begin position="1"/>
        <end position="12"/>
    </location>
</feature>
<evidence type="ECO:0000313" key="2">
    <source>
        <dbReference type="EMBL" id="GLH95186.1"/>
    </source>
</evidence>
<sequence length="107" mass="11406">MAQRGTVRERVAAEVPVEQDGGRTHLVDERTSLGDRAGHANEQQVVVVTDEGRYAGAHERAFRHGDQGKCHGRSVDPGRRGRGRKPDSAGSEQPELTILGAPSGGVT</sequence>
<protein>
    <submittedName>
        <fullName evidence="2">Uncharacterized protein</fullName>
    </submittedName>
</protein>
<feature type="region of interest" description="Disordered" evidence="1">
    <location>
        <begin position="59"/>
        <end position="107"/>
    </location>
</feature>
<feature type="compositionally biased region" description="Basic and acidic residues" evidence="1">
    <location>
        <begin position="59"/>
        <end position="87"/>
    </location>
</feature>
<dbReference type="EMBL" id="BSDI01000001">
    <property type="protein sequence ID" value="GLH95186.1"/>
    <property type="molecule type" value="Genomic_DNA"/>
</dbReference>
<organism evidence="2 3">
    <name type="scientific">Phytohabitans aurantiacus</name>
    <dbReference type="NCBI Taxonomy" id="3016789"/>
    <lineage>
        <taxon>Bacteria</taxon>
        <taxon>Bacillati</taxon>
        <taxon>Actinomycetota</taxon>
        <taxon>Actinomycetes</taxon>
        <taxon>Micromonosporales</taxon>
        <taxon>Micromonosporaceae</taxon>
    </lineage>
</organism>
<gene>
    <name evidence="2" type="ORF">Pa4123_04580</name>
</gene>
<evidence type="ECO:0000313" key="3">
    <source>
        <dbReference type="Proteomes" id="UP001144280"/>
    </source>
</evidence>
<comment type="caution">
    <text evidence="2">The sequence shown here is derived from an EMBL/GenBank/DDBJ whole genome shotgun (WGS) entry which is preliminary data.</text>
</comment>
<feature type="region of interest" description="Disordered" evidence="1">
    <location>
        <begin position="1"/>
        <end position="24"/>
    </location>
</feature>
<proteinExistence type="predicted"/>
<accession>A0ABQ5QKM0</accession>
<name>A0ABQ5QKM0_9ACTN</name>
<keyword evidence="3" id="KW-1185">Reference proteome</keyword>
<reference evidence="2" key="1">
    <citation type="submission" date="2022-12" db="EMBL/GenBank/DDBJ databases">
        <title>New Phytohabitans aurantiacus sp. RD004123 nov., an actinomycete isolated from soil.</title>
        <authorList>
            <person name="Triningsih D.W."/>
            <person name="Harunari E."/>
            <person name="Igarashi Y."/>
        </authorList>
    </citation>
    <scope>NUCLEOTIDE SEQUENCE</scope>
    <source>
        <strain evidence="2">RD004123</strain>
    </source>
</reference>
<evidence type="ECO:0000256" key="1">
    <source>
        <dbReference type="SAM" id="MobiDB-lite"/>
    </source>
</evidence>
<dbReference type="Proteomes" id="UP001144280">
    <property type="component" value="Unassembled WGS sequence"/>
</dbReference>